<reference evidence="1" key="2">
    <citation type="submission" date="2015-06" db="UniProtKB">
        <authorList>
            <consortium name="EnsemblMetazoa"/>
        </authorList>
    </citation>
    <scope>IDENTIFICATION</scope>
</reference>
<sequence length="121" mass="14365">MLELMVAHTKYIQFGIKKLLENWIPNDKDVASWPNCIPTPELQMKLFHVHRLLDTLLNINPLIFDVVLENVKQLFPYYKKAPHVVGGYLHNVLWLLEYQPKLNPYIIEVVFHNNIKDYKLL</sequence>
<dbReference type="EMBL" id="CAQQ02021649">
    <property type="status" value="NOT_ANNOTATED_CDS"/>
    <property type="molecule type" value="Genomic_DNA"/>
</dbReference>
<dbReference type="GO" id="GO:0006361">
    <property type="term" value="P:transcription initiation at RNA polymerase I promoter"/>
    <property type="evidence" value="ECO:0007669"/>
    <property type="project" value="InterPro"/>
</dbReference>
<evidence type="ECO:0008006" key="3">
    <source>
        <dbReference type="Google" id="ProtNLM"/>
    </source>
</evidence>
<dbReference type="AlphaFoldDB" id="T1GKT0"/>
<proteinExistence type="predicted"/>
<dbReference type="EnsemblMetazoa" id="MESCA004108-RA">
    <property type="protein sequence ID" value="MESCA004108-PA"/>
    <property type="gene ID" value="MESCA004108"/>
</dbReference>
<protein>
    <recommendedName>
        <fullName evidence="3">Mediator of RNA polymerase II transcription subunit 23</fullName>
    </recommendedName>
</protein>
<dbReference type="GO" id="GO:0001181">
    <property type="term" value="F:RNA polymerase I general transcription initiation factor activity"/>
    <property type="evidence" value="ECO:0007669"/>
    <property type="project" value="InterPro"/>
</dbReference>
<accession>T1GKT0</accession>
<dbReference type="HOGENOM" id="CLU_2040740_0_0_1"/>
<evidence type="ECO:0000313" key="1">
    <source>
        <dbReference type="EnsemblMetazoa" id="MESCA004108-PA"/>
    </source>
</evidence>
<dbReference type="EMBL" id="CAQQ02021650">
    <property type="status" value="NOT_ANNOTATED_CDS"/>
    <property type="molecule type" value="Genomic_DNA"/>
</dbReference>
<evidence type="ECO:0000313" key="2">
    <source>
        <dbReference type="Proteomes" id="UP000015102"/>
    </source>
</evidence>
<reference evidence="2" key="1">
    <citation type="submission" date="2013-02" db="EMBL/GenBank/DDBJ databases">
        <authorList>
            <person name="Hughes D."/>
        </authorList>
    </citation>
    <scope>NUCLEOTIDE SEQUENCE</scope>
    <source>
        <strain>Durham</strain>
        <strain evidence="2">NC isolate 2 -- Noor lab</strain>
    </source>
</reference>
<dbReference type="STRING" id="36166.T1GKT0"/>
<organism evidence="1 2">
    <name type="scientific">Megaselia scalaris</name>
    <name type="common">Humpbacked fly</name>
    <name type="synonym">Phora scalaris</name>
    <dbReference type="NCBI Taxonomy" id="36166"/>
    <lineage>
        <taxon>Eukaryota</taxon>
        <taxon>Metazoa</taxon>
        <taxon>Ecdysozoa</taxon>
        <taxon>Arthropoda</taxon>
        <taxon>Hexapoda</taxon>
        <taxon>Insecta</taxon>
        <taxon>Pterygota</taxon>
        <taxon>Neoptera</taxon>
        <taxon>Endopterygota</taxon>
        <taxon>Diptera</taxon>
        <taxon>Brachycera</taxon>
        <taxon>Muscomorpha</taxon>
        <taxon>Platypezoidea</taxon>
        <taxon>Phoridae</taxon>
        <taxon>Megaseliini</taxon>
        <taxon>Megaselia</taxon>
    </lineage>
</organism>
<dbReference type="InterPro" id="IPR007991">
    <property type="entry name" value="RNA_pol_I_trans_ini_fac_RRN3"/>
</dbReference>
<dbReference type="Proteomes" id="UP000015102">
    <property type="component" value="Unassembled WGS sequence"/>
</dbReference>
<name>T1GKT0_MEGSC</name>
<keyword evidence="2" id="KW-1185">Reference proteome</keyword>
<dbReference type="Pfam" id="PF05327">
    <property type="entry name" value="RRN3"/>
    <property type="match status" value="1"/>
</dbReference>